<feature type="region of interest" description="Disordered" evidence="1">
    <location>
        <begin position="1"/>
        <end position="49"/>
    </location>
</feature>
<proteinExistence type="predicted"/>
<protein>
    <submittedName>
        <fullName evidence="4">Myb_DNA-bind_5 domain-containing protein</fullName>
    </submittedName>
</protein>
<evidence type="ECO:0000313" key="3">
    <source>
        <dbReference type="Proteomes" id="UP000271098"/>
    </source>
</evidence>
<reference evidence="2 3" key="2">
    <citation type="submission" date="2018-11" db="EMBL/GenBank/DDBJ databases">
        <authorList>
            <consortium name="Pathogen Informatics"/>
        </authorList>
    </citation>
    <scope>NUCLEOTIDE SEQUENCE [LARGE SCALE GENOMIC DNA]</scope>
</reference>
<dbReference type="EMBL" id="UYRT01080819">
    <property type="protein sequence ID" value="VDN23440.1"/>
    <property type="molecule type" value="Genomic_DNA"/>
</dbReference>
<gene>
    <name evidence="2" type="ORF">GPUH_LOCUS14033</name>
</gene>
<accession>A0A183DZ92</accession>
<dbReference type="OrthoDB" id="5791247at2759"/>
<dbReference type="WBParaSite" id="GPUH_0001404801-mRNA-1">
    <property type="protein sequence ID" value="GPUH_0001404801-mRNA-1"/>
    <property type="gene ID" value="GPUH_0001404801"/>
</dbReference>
<sequence length="262" mass="29919">MSNSNDATTKSEQNSVTAAPSGSQMPSLAESPSKTNERRSTRKPNFTVPERMYLAQSYAEKYDEFNQGFTPATKGQERSGRQRLLRKWAFELTTFGVAERTPAEVEQRLRDYLKKISAIRRRKIGPREMSPACALINSVISTSRRVENVTINDRMTEAAGFLLQQHQAYYPDSAEFEPQTQADVYDEAEQALRLKQLTREERQLRLEIARKELEVKKMELKLLKVKLEIKSAEINVVAAKRRKIEPNEVGQQNNNPTPPSSK</sequence>
<feature type="compositionally biased region" description="Polar residues" evidence="1">
    <location>
        <begin position="1"/>
        <end position="34"/>
    </location>
</feature>
<dbReference type="AlphaFoldDB" id="A0A183DZ92"/>
<dbReference type="Proteomes" id="UP000271098">
    <property type="component" value="Unassembled WGS sequence"/>
</dbReference>
<evidence type="ECO:0000256" key="1">
    <source>
        <dbReference type="SAM" id="MobiDB-lite"/>
    </source>
</evidence>
<evidence type="ECO:0000313" key="4">
    <source>
        <dbReference type="WBParaSite" id="GPUH_0001404801-mRNA-1"/>
    </source>
</evidence>
<keyword evidence="3" id="KW-1185">Reference proteome</keyword>
<organism evidence="4">
    <name type="scientific">Gongylonema pulchrum</name>
    <dbReference type="NCBI Taxonomy" id="637853"/>
    <lineage>
        <taxon>Eukaryota</taxon>
        <taxon>Metazoa</taxon>
        <taxon>Ecdysozoa</taxon>
        <taxon>Nematoda</taxon>
        <taxon>Chromadorea</taxon>
        <taxon>Rhabditida</taxon>
        <taxon>Spirurina</taxon>
        <taxon>Spiruromorpha</taxon>
        <taxon>Spiruroidea</taxon>
        <taxon>Gongylonematidae</taxon>
        <taxon>Gongylonema</taxon>
    </lineage>
</organism>
<evidence type="ECO:0000313" key="2">
    <source>
        <dbReference type="EMBL" id="VDN23440.1"/>
    </source>
</evidence>
<feature type="region of interest" description="Disordered" evidence="1">
    <location>
        <begin position="241"/>
        <end position="262"/>
    </location>
</feature>
<name>A0A183DZ92_9BILA</name>
<reference evidence="4" key="1">
    <citation type="submission" date="2016-06" db="UniProtKB">
        <authorList>
            <consortium name="WormBaseParasite"/>
        </authorList>
    </citation>
    <scope>IDENTIFICATION</scope>
</reference>